<dbReference type="InterPro" id="IPR047187">
    <property type="entry name" value="SF1_C_Upf1"/>
</dbReference>
<organism evidence="7 8">
    <name type="scientific">Serendipita vermifera MAFF 305830</name>
    <dbReference type="NCBI Taxonomy" id="933852"/>
    <lineage>
        <taxon>Eukaryota</taxon>
        <taxon>Fungi</taxon>
        <taxon>Dikarya</taxon>
        <taxon>Basidiomycota</taxon>
        <taxon>Agaricomycotina</taxon>
        <taxon>Agaricomycetes</taxon>
        <taxon>Sebacinales</taxon>
        <taxon>Serendipitaceae</taxon>
        <taxon>Serendipita</taxon>
    </lineage>
</organism>
<evidence type="ECO:0000256" key="5">
    <source>
        <dbReference type="SAM" id="MobiDB-lite"/>
    </source>
</evidence>
<dbReference type="Gene3D" id="1.10.8.60">
    <property type="match status" value="2"/>
</dbReference>
<evidence type="ECO:0000256" key="4">
    <source>
        <dbReference type="SAM" id="Coils"/>
    </source>
</evidence>
<evidence type="ECO:0000256" key="3">
    <source>
        <dbReference type="ARBA" id="ARBA00022840"/>
    </source>
</evidence>
<dbReference type="CDD" id="cd17936">
    <property type="entry name" value="EEXXEc_NFX1"/>
    <property type="match status" value="1"/>
</dbReference>
<dbReference type="InterPro" id="IPR003959">
    <property type="entry name" value="ATPase_AAA_core"/>
</dbReference>
<reference evidence="8" key="2">
    <citation type="submission" date="2015-01" db="EMBL/GenBank/DDBJ databases">
        <title>Evolutionary Origins and Diversification of the Mycorrhizal Mutualists.</title>
        <authorList>
            <consortium name="DOE Joint Genome Institute"/>
            <consortium name="Mycorrhizal Genomics Consortium"/>
            <person name="Kohler A."/>
            <person name="Kuo A."/>
            <person name="Nagy L.G."/>
            <person name="Floudas D."/>
            <person name="Copeland A."/>
            <person name="Barry K.W."/>
            <person name="Cichocki N."/>
            <person name="Veneault-Fourrey C."/>
            <person name="LaButti K."/>
            <person name="Lindquist E.A."/>
            <person name="Lipzen A."/>
            <person name="Lundell T."/>
            <person name="Morin E."/>
            <person name="Murat C."/>
            <person name="Riley R."/>
            <person name="Ohm R."/>
            <person name="Sun H."/>
            <person name="Tunlid A."/>
            <person name="Henrissat B."/>
            <person name="Grigoriev I.V."/>
            <person name="Hibbett D.S."/>
            <person name="Martin F."/>
        </authorList>
    </citation>
    <scope>NUCLEOTIDE SEQUENCE [LARGE SCALE GENOMIC DNA]</scope>
    <source>
        <strain evidence="8">MAFF 305830</strain>
    </source>
</reference>
<evidence type="ECO:0000313" key="7">
    <source>
        <dbReference type="EMBL" id="KIM32088.1"/>
    </source>
</evidence>
<evidence type="ECO:0000259" key="6">
    <source>
        <dbReference type="SMART" id="SM00382"/>
    </source>
</evidence>
<dbReference type="CDD" id="cd18808">
    <property type="entry name" value="SF1_C_Upf1"/>
    <property type="match status" value="1"/>
</dbReference>
<feature type="compositionally biased region" description="Low complexity" evidence="5">
    <location>
        <begin position="1236"/>
        <end position="1256"/>
    </location>
</feature>
<proteinExistence type="inferred from homology"/>
<dbReference type="InterPro" id="IPR003593">
    <property type="entry name" value="AAA+_ATPase"/>
</dbReference>
<protein>
    <recommendedName>
        <fullName evidence="6">AAA+ ATPase domain-containing protein</fullName>
    </recommendedName>
</protein>
<feature type="region of interest" description="Disordered" evidence="5">
    <location>
        <begin position="1228"/>
        <end position="1278"/>
    </location>
</feature>
<keyword evidence="3" id="KW-0067">ATP-binding</keyword>
<dbReference type="FunFam" id="3.40.50.300:FF:001660">
    <property type="entry name" value="NF-X1 finger and helicase protein, putative"/>
    <property type="match status" value="1"/>
</dbReference>
<dbReference type="SUPFAM" id="SSF52540">
    <property type="entry name" value="P-loop containing nucleoside triphosphate hydrolases"/>
    <property type="match status" value="4"/>
</dbReference>
<dbReference type="OrthoDB" id="2423195at2759"/>
<dbReference type="InterPro" id="IPR041627">
    <property type="entry name" value="AAA_lid_6"/>
</dbReference>
<dbReference type="SMART" id="SM00382">
    <property type="entry name" value="AAA"/>
    <property type="match status" value="4"/>
</dbReference>
<dbReference type="HOGENOM" id="CLU_001133_0_0_1"/>
<dbReference type="GO" id="GO:0004386">
    <property type="term" value="F:helicase activity"/>
    <property type="evidence" value="ECO:0007669"/>
    <property type="project" value="InterPro"/>
</dbReference>
<dbReference type="InterPro" id="IPR000641">
    <property type="entry name" value="CbxX/CfxQ"/>
</dbReference>
<evidence type="ECO:0000256" key="2">
    <source>
        <dbReference type="ARBA" id="ARBA00022741"/>
    </source>
</evidence>
<name>A0A0C2X1H1_SERVB</name>
<evidence type="ECO:0000313" key="8">
    <source>
        <dbReference type="Proteomes" id="UP000054097"/>
    </source>
</evidence>
<dbReference type="InterPro" id="IPR041677">
    <property type="entry name" value="DNA2/NAM7_AAA_11"/>
</dbReference>
<dbReference type="FunFam" id="1.10.8.60:FF:000160">
    <property type="entry name" value="WGS project CABT00000000 data, contig 2.55"/>
    <property type="match status" value="1"/>
</dbReference>
<dbReference type="Pfam" id="PF13087">
    <property type="entry name" value="AAA_12"/>
    <property type="match status" value="1"/>
</dbReference>
<dbReference type="InterPro" id="IPR027417">
    <property type="entry name" value="P-loop_NTPase"/>
</dbReference>
<dbReference type="PRINTS" id="PR00819">
    <property type="entry name" value="CBXCFQXSUPER"/>
</dbReference>
<feature type="compositionally biased region" description="Polar residues" evidence="5">
    <location>
        <begin position="1257"/>
        <end position="1278"/>
    </location>
</feature>
<dbReference type="Pfam" id="PF00004">
    <property type="entry name" value="AAA"/>
    <property type="match status" value="3"/>
</dbReference>
<dbReference type="GO" id="GO:0005524">
    <property type="term" value="F:ATP binding"/>
    <property type="evidence" value="ECO:0007669"/>
    <property type="project" value="UniProtKB-KW"/>
</dbReference>
<dbReference type="EMBL" id="KN824280">
    <property type="protein sequence ID" value="KIM32088.1"/>
    <property type="molecule type" value="Genomic_DNA"/>
</dbReference>
<feature type="domain" description="AAA+ ATPase" evidence="6">
    <location>
        <begin position="1622"/>
        <end position="1736"/>
    </location>
</feature>
<feature type="domain" description="AAA+ ATPase" evidence="6">
    <location>
        <begin position="1341"/>
        <end position="1477"/>
    </location>
</feature>
<dbReference type="CDD" id="cd00009">
    <property type="entry name" value="AAA"/>
    <property type="match status" value="3"/>
</dbReference>
<feature type="region of interest" description="Disordered" evidence="5">
    <location>
        <begin position="2144"/>
        <end position="2186"/>
    </location>
</feature>
<evidence type="ECO:0000256" key="1">
    <source>
        <dbReference type="ARBA" id="ARBA00010378"/>
    </source>
</evidence>
<dbReference type="Gene3D" id="3.40.50.300">
    <property type="entry name" value="P-loop containing nucleotide triphosphate hydrolases"/>
    <property type="match status" value="6"/>
</dbReference>
<dbReference type="InterPro" id="IPR050773">
    <property type="entry name" value="CbxX/CfxQ_RuBisCO_ESX"/>
</dbReference>
<dbReference type="Pfam" id="PF17866">
    <property type="entry name" value="AAA_lid_6"/>
    <property type="match status" value="1"/>
</dbReference>
<comment type="similarity">
    <text evidence="1">Belongs to the CbxX/CfxQ family.</text>
</comment>
<keyword evidence="2" id="KW-0547">Nucleotide-binding</keyword>
<keyword evidence="8" id="KW-1185">Reference proteome</keyword>
<dbReference type="GO" id="GO:0016887">
    <property type="term" value="F:ATP hydrolysis activity"/>
    <property type="evidence" value="ECO:0007669"/>
    <property type="project" value="InterPro"/>
</dbReference>
<reference evidence="7 8" key="1">
    <citation type="submission" date="2014-04" db="EMBL/GenBank/DDBJ databases">
        <authorList>
            <consortium name="DOE Joint Genome Institute"/>
            <person name="Kuo A."/>
            <person name="Zuccaro A."/>
            <person name="Kohler A."/>
            <person name="Nagy L.G."/>
            <person name="Floudas D."/>
            <person name="Copeland A."/>
            <person name="Barry K.W."/>
            <person name="Cichocki N."/>
            <person name="Veneault-Fourrey C."/>
            <person name="LaButti K."/>
            <person name="Lindquist E.A."/>
            <person name="Lipzen A."/>
            <person name="Lundell T."/>
            <person name="Morin E."/>
            <person name="Murat C."/>
            <person name="Sun H."/>
            <person name="Tunlid A."/>
            <person name="Henrissat B."/>
            <person name="Grigoriev I.V."/>
            <person name="Hibbett D.S."/>
            <person name="Martin F."/>
            <person name="Nordberg H.P."/>
            <person name="Cantor M.N."/>
            <person name="Hua S.X."/>
        </authorList>
    </citation>
    <scope>NUCLEOTIDE SEQUENCE [LARGE SCALE GENOMIC DNA]</scope>
    <source>
        <strain evidence="7 8">MAFF 305830</strain>
    </source>
</reference>
<dbReference type="Proteomes" id="UP000054097">
    <property type="component" value="Unassembled WGS sequence"/>
</dbReference>
<gene>
    <name evidence="7" type="ORF">M408DRAFT_63052</name>
</gene>
<dbReference type="FunFam" id="3.40.50.300:FF:000216">
    <property type="entry name" value="Type VII secretion ATPase EccA"/>
    <property type="match status" value="2"/>
</dbReference>
<feature type="domain" description="AAA+ ATPase" evidence="6">
    <location>
        <begin position="1891"/>
        <end position="2028"/>
    </location>
</feature>
<dbReference type="CDD" id="cd06008">
    <property type="entry name" value="NF-X1-zinc-finger"/>
    <property type="match status" value="1"/>
</dbReference>
<feature type="coiled-coil region" evidence="4">
    <location>
        <begin position="1187"/>
        <end position="1217"/>
    </location>
</feature>
<accession>A0A0C2X1H1</accession>
<dbReference type="PANTHER" id="PTHR43392:SF2">
    <property type="entry name" value="AAA-TYPE ATPASE FAMILY PROTEIN _ ANKYRIN REPEAT FAMILY PROTEIN"/>
    <property type="match status" value="1"/>
</dbReference>
<dbReference type="PANTHER" id="PTHR43392">
    <property type="entry name" value="AAA-TYPE ATPASE FAMILY PROTEIN / ANKYRIN REPEAT FAMILY PROTEIN"/>
    <property type="match status" value="1"/>
</dbReference>
<dbReference type="InterPro" id="IPR041679">
    <property type="entry name" value="DNA2/NAM7-like_C"/>
</dbReference>
<feature type="domain" description="AAA+ ATPase" evidence="6">
    <location>
        <begin position="484"/>
        <end position="900"/>
    </location>
</feature>
<keyword evidence="4" id="KW-0175">Coiled coil</keyword>
<feature type="compositionally biased region" description="Basic and acidic residues" evidence="5">
    <location>
        <begin position="2157"/>
        <end position="2182"/>
    </location>
</feature>
<dbReference type="Pfam" id="PF13086">
    <property type="entry name" value="AAA_11"/>
    <property type="match status" value="1"/>
</dbReference>
<feature type="coiled-coil region" evidence="4">
    <location>
        <begin position="2188"/>
        <end position="2296"/>
    </location>
</feature>
<sequence length="2330" mass="260853">MATDDALVLNLNKLFNNVVHGQTQLNKRTYPRFIESICIQPDPPSCISKLQRSSGGFAAVQSAMRFDLSVNFFNGIACKLFRYLSSPQLLAISDGSLLKAVLLAIVEPPIFWDPFVDALAAGKLSEEGQFGFSWLLSNLISLLSIEEGEPFRKIASDSNKMQLLLNSESQEVRGLAQKIKHSMAIFAQGGQPEDLEAGPGGRHDNDFVDFRQISIVPTADEIQSIRPAFIRPSVMFDDHETKDSRQAIYCDNQFRLLREDMLYEIRDEMTVDKKRKYQRNFSLDGLRLLNPHYEPTADKKRDVRWSIVLQSSSDLWQLKKEKLTNPDKRKKWLRDNRNVVRHQSMACLMVEQELVALTTIDRDEELLAKNPPQIVVRIEGGESIMRALLKLKAAEKVKLVQMNAAIFAYQPVLQALQESRTIPLSEELLFWSESSEPRSCPTMPSRIIESIRQNSGEDLQQILKTDKAIVLDKSQSASLLMGLTQCVSLIQGPPGTGKSFIGALLAKAIHDNAKAVHNNTKSKILVVCYTNHALDQFLEDLMDIGIPSSSMVRLGGKSTDRTQPLSLQHIQRNSPGAKLTKVDWNQIEAIKTSIEKYDSSLRHAAGRYQQSAPRPEDIIQFLEFDDVDGDYYEAFSLPSPADGHTLVTKNGKPLGSTYLINQWVNGWDAGVLRHHDTVKTYPGVWSMKPPERRAKYTAWKEAILKDQVQTIREAAQKYDLFQSQLDAKFEEKDGKVLASKRIIGCTTTAAAKYREHIKAASPDVLLVEEAGEILESHVLTALTPSVQQLILIGDHRQLRPKVNNYQLTVEKGEGYDLNRSLFERLVLKGYPHETLSQQHRMRPEISALVRHLTYPDLVDAEKTKGRADIRGLTSNLVFIHHNNPEDDLPEALHLASPDDTSAKSSKSNKFEVKMVLMILRYLGQQGYHTDQIVILTPYLGQLRALQEALKKDNDPILNDLDYGDLVRAGLVTAASAQVAKKPIRLATIDNYQGEESDIVIASLTRSNRERKIGFMASPERVNVLLSRARDGLIMIGDANTFLEAKGTKVWTQLFDFLKKSGNIYDGLPVRCEKHQDRTAILGCPDDFGQMSPDGGCTQQCGEMLKCGVHTCRSKCHQLVDHSKMKCDQILFFSCPKGHRKPFECYKGPPDDCIQCEKDARLAEKKQRAVFLAQQIRDKEQGQHVQAMADIEAKMTEHNEALRNKQLAEERNRALEQRQRDLEVFLHSGPSIPLEMPPSNTSSSASATVTPSVAQSSLSKYPQTTSSSTSTVDHGNKVTQGSSIFSRAEAEWKRQKEVEGAQNQAIDDLMQMGGLEAVKSELLKIKAKVEITSRQGASLKGERFSASMLGNPGTGKTTAARIYGRFLASMQVIEGTTFEETTGARLANDGVDAVKKLIENLVNAGGGTLFIDEAYQLTLGHNPGGGKVLDFLLAEIENQVGKVVFLFAGYDREMEKFFEHNPGLPSRVPYTFKFEDYSDEVLMDILVKMLTKKFSGRMRVDDTDGLCGLYGRIAIRRLGRGRGKPGFGNARALENLFAQIHGRQTQRIEKDRRNGLACDPLVMLPEDLIGPDPSTVMVESTAWKKLQSMIGLDSVKKSVASFFSMVKTNYERELLEKEPHQVSLNRVFLGSPGTGKTTIARLYGRILAELGLISNGEVVVKNPADFVGSALGQSESQTKAILASTVGKVLVIDEAYMLYGGGGSVDSYKTAVVDTIVAEVQSVPGEDRCVLLLGYKEQMEEMFQQNVNPGLARRFAIENAFYFHDYTDDELLKALEWKLKDQDLTATDEAKRVALDVLGRARNRPNFGNIGEVENMLSRAKVLYQERTTSPDAPFEPQDFDPDYRRSENAAKNLAELFKDVVGSDAVVERLGKFQRMARTCVAQGIDPRDVIPTNFIFKGPPGTGKTTTARKMGQVFYDMGFISSTEVVECSTSDFVGQYVGHTGPKTKKLLERARGRVLFIDEAYRLGDGVFAKEAVDELVSTLTLEQYRGRIIVILAGYDKEINNMLAVNPGLSSRFTEEIIFTNMGPAHCIQLLEMELAKSRIIAAFLKDPDSPHYQELEGLLEMLSCLPSWGNARDLKELARKMIMTVFTAQTVIGDPRTPLQLSGQEANACVAEMLSQRSKRASQVTKKGSFPDIFRQALQETRQSGPPPRTEVSHNIRTEARAPEAKEEKKDGRDPGVSDVVWEQLQRDRRAEELAEQKAEREKKALEEAINAALKKEQEDIETLRKMLTAEKEVRDDDERQKLMRQREQMRLRKFALREERARNEQLLAAKREEEAKQRKEEARVQAKIRQMGLCVAGYRWIKQSNGYRCAGGSHFLDNSALGI</sequence>